<name>A0A7W9E7N9_9CAUL</name>
<gene>
    <name evidence="2" type="ORF">FHS65_000593</name>
</gene>
<proteinExistence type="predicted"/>
<dbReference type="AlphaFoldDB" id="A0A7W9E7N9"/>
<dbReference type="EMBL" id="JACIJB010000001">
    <property type="protein sequence ID" value="MBB5659875.1"/>
    <property type="molecule type" value="Genomic_DNA"/>
</dbReference>
<dbReference type="Proteomes" id="UP000548978">
    <property type="component" value="Unassembled WGS sequence"/>
</dbReference>
<evidence type="ECO:0000313" key="3">
    <source>
        <dbReference type="Proteomes" id="UP000548978"/>
    </source>
</evidence>
<dbReference type="RefSeq" id="WP_183211068.1">
    <property type="nucleotide sequence ID" value="NZ_JACIJB010000001.1"/>
</dbReference>
<evidence type="ECO:0000313" key="2">
    <source>
        <dbReference type="EMBL" id="MBB5659875.1"/>
    </source>
</evidence>
<evidence type="ECO:0000256" key="1">
    <source>
        <dbReference type="SAM" id="MobiDB-lite"/>
    </source>
</evidence>
<organism evidence="2 3">
    <name type="scientific">Brevundimonas halotolerans</name>
    <dbReference type="NCBI Taxonomy" id="69670"/>
    <lineage>
        <taxon>Bacteria</taxon>
        <taxon>Pseudomonadati</taxon>
        <taxon>Pseudomonadota</taxon>
        <taxon>Alphaproteobacteria</taxon>
        <taxon>Caulobacterales</taxon>
        <taxon>Caulobacteraceae</taxon>
        <taxon>Brevundimonas</taxon>
    </lineage>
</organism>
<sequence>MRALRSWSWVIVGLVAVGLVLAAGRGLGLRWDPFDLQGRRLEAARSRAVAAEADAHARRAERDGDRMVSRETETVRQTEIEVGRVTATAIQQAREADDADVPLAPDRVRRLDDHDRELCRHAPALCAGAGTPDPAGRGDAALPPRHAGTIAHARGSGDGLYGAR</sequence>
<reference evidence="2 3" key="1">
    <citation type="submission" date="2020-08" db="EMBL/GenBank/DDBJ databases">
        <title>Genomic Encyclopedia of Type Strains, Phase IV (KMG-IV): sequencing the most valuable type-strain genomes for metagenomic binning, comparative biology and taxonomic classification.</title>
        <authorList>
            <person name="Goeker M."/>
        </authorList>
    </citation>
    <scope>NUCLEOTIDE SEQUENCE [LARGE SCALE GENOMIC DNA]</scope>
    <source>
        <strain evidence="2 3">DSM 24448</strain>
    </source>
</reference>
<feature type="region of interest" description="Disordered" evidence="1">
    <location>
        <begin position="55"/>
        <end position="75"/>
    </location>
</feature>
<feature type="region of interest" description="Disordered" evidence="1">
    <location>
        <begin position="128"/>
        <end position="164"/>
    </location>
</feature>
<keyword evidence="3" id="KW-1185">Reference proteome</keyword>
<accession>A0A7W9E7N9</accession>
<protein>
    <submittedName>
        <fullName evidence="2">Uncharacterized protein</fullName>
    </submittedName>
</protein>
<comment type="caution">
    <text evidence="2">The sequence shown here is derived from an EMBL/GenBank/DDBJ whole genome shotgun (WGS) entry which is preliminary data.</text>
</comment>